<evidence type="ECO:0000259" key="3">
    <source>
        <dbReference type="SMART" id="SM00257"/>
    </source>
</evidence>
<reference evidence="4 5" key="1">
    <citation type="submission" date="2015-01" db="EMBL/GenBank/DDBJ databases">
        <title>Draft genome of Vibrio mytili type strain CAIM 528.</title>
        <authorList>
            <person name="Gonzalez-Castillo A."/>
            <person name="Gomez-Gil B."/>
            <person name="Enciso-Ibarra J."/>
        </authorList>
    </citation>
    <scope>NUCLEOTIDE SEQUENCE [LARGE SCALE GENOMIC DNA]</scope>
    <source>
        <strain evidence="4 5">CAIM 528</strain>
    </source>
</reference>
<name>A0A0C3DG85_9VIBR</name>
<dbReference type="PANTHER" id="PTHR33734:SF22">
    <property type="entry name" value="MEMBRANE-BOUND LYTIC MUREIN TRANSGLYCOSYLASE D"/>
    <property type="match status" value="1"/>
</dbReference>
<dbReference type="RefSeq" id="WP_041156039.1">
    <property type="nucleotide sequence ID" value="NZ_CBCRVP010000001.1"/>
</dbReference>
<organism evidence="4 5">
    <name type="scientific">Vibrio mytili</name>
    <dbReference type="NCBI Taxonomy" id="50718"/>
    <lineage>
        <taxon>Bacteria</taxon>
        <taxon>Pseudomonadati</taxon>
        <taxon>Pseudomonadota</taxon>
        <taxon>Gammaproteobacteria</taxon>
        <taxon>Vibrionales</taxon>
        <taxon>Vibrionaceae</taxon>
        <taxon>Vibrio</taxon>
    </lineage>
</organism>
<comment type="similarity">
    <text evidence="1">Belongs to the transglycosylase Slt family.</text>
</comment>
<dbReference type="GO" id="GO:0008932">
    <property type="term" value="F:lytic endotransglycosylase activity"/>
    <property type="evidence" value="ECO:0007669"/>
    <property type="project" value="TreeGrafter"/>
</dbReference>
<dbReference type="Gene3D" id="1.10.530.10">
    <property type="match status" value="1"/>
</dbReference>
<proteinExistence type="inferred from homology"/>
<dbReference type="InterPro" id="IPR018392">
    <property type="entry name" value="LysM"/>
</dbReference>
<dbReference type="SUPFAM" id="SSF53955">
    <property type="entry name" value="Lysozyme-like"/>
    <property type="match status" value="1"/>
</dbReference>
<evidence type="ECO:0000256" key="1">
    <source>
        <dbReference type="ARBA" id="ARBA00007734"/>
    </source>
</evidence>
<dbReference type="Gene3D" id="3.10.350.10">
    <property type="entry name" value="LysM domain"/>
    <property type="match status" value="3"/>
</dbReference>
<dbReference type="CDD" id="cd16894">
    <property type="entry name" value="MltD-like"/>
    <property type="match status" value="1"/>
</dbReference>
<feature type="signal peptide" evidence="2">
    <location>
        <begin position="1"/>
        <end position="20"/>
    </location>
</feature>
<dbReference type="OrthoDB" id="9815002at2"/>
<gene>
    <name evidence="4" type="ORF">SU60_13900</name>
</gene>
<dbReference type="PANTHER" id="PTHR33734">
    <property type="entry name" value="LYSM DOMAIN-CONTAINING GPI-ANCHORED PROTEIN 2"/>
    <property type="match status" value="1"/>
</dbReference>
<dbReference type="Pfam" id="PF01476">
    <property type="entry name" value="LysM"/>
    <property type="match status" value="3"/>
</dbReference>
<dbReference type="PROSITE" id="PS00922">
    <property type="entry name" value="TRANSGLYCOSYLASE"/>
    <property type="match status" value="1"/>
</dbReference>
<feature type="domain" description="LysM" evidence="3">
    <location>
        <begin position="475"/>
        <end position="519"/>
    </location>
</feature>
<evidence type="ECO:0000256" key="2">
    <source>
        <dbReference type="SAM" id="SignalP"/>
    </source>
</evidence>
<evidence type="ECO:0000313" key="4">
    <source>
        <dbReference type="EMBL" id="KIN10389.1"/>
    </source>
</evidence>
<dbReference type="GO" id="GO:0000270">
    <property type="term" value="P:peptidoglycan metabolic process"/>
    <property type="evidence" value="ECO:0007669"/>
    <property type="project" value="InterPro"/>
</dbReference>
<evidence type="ECO:0000313" key="5">
    <source>
        <dbReference type="Proteomes" id="UP000031977"/>
    </source>
</evidence>
<dbReference type="EMBL" id="JXOK01000050">
    <property type="protein sequence ID" value="KIN10389.1"/>
    <property type="molecule type" value="Genomic_DNA"/>
</dbReference>
<dbReference type="GO" id="GO:0016020">
    <property type="term" value="C:membrane"/>
    <property type="evidence" value="ECO:0007669"/>
    <property type="project" value="InterPro"/>
</dbReference>
<feature type="domain" description="LysM" evidence="3">
    <location>
        <begin position="418"/>
        <end position="462"/>
    </location>
</feature>
<accession>A0A0C3DG85</accession>
<dbReference type="SMART" id="SM00257">
    <property type="entry name" value="LysM"/>
    <property type="match status" value="3"/>
</dbReference>
<dbReference type="AlphaFoldDB" id="A0A0C3DG85"/>
<protein>
    <submittedName>
        <fullName evidence="4">Murein transglycosylase</fullName>
    </submittedName>
</protein>
<comment type="caution">
    <text evidence="4">The sequence shown here is derived from an EMBL/GenBank/DDBJ whole genome shotgun (WGS) entry which is preliminary data.</text>
</comment>
<sequence>MRLKYSLALVLLLSGCQVTSPESTTATPETNKAELAAKQAAKAEAKTKQTVTKKKIVKLTPKVLSPQDQEDVWQRIAMQLEMDIPDNKTVNYYRTWYLKHPNHLKVVSERAKPFLYMITERIEERGLPMELALLPVVESSFDAFAYSHGSAAGLWQFVPGTGKMMGLEQNYWYDGRRDVAASTDAALDYLEQLNKRFDGSWEHAIAAYNSGGGRVSRAIRKNRKLGKPIDFFSLDLPKETSSYVPKLLALADVIANQDKYGLHIPTIDNQPVLAKVDPQEQLDLAIAAKYAGISVKELQSYNPAYNQWSTSPNGPHELLIPIEKKQAFLAQVEENRGKGMKVARYKVKSGDSLGVLARKYGTTVNVIRRANGLSGDNIRIGQYLMIPTSTKDDSQYALSADNRLSKIQSTVRGQFKLTHVVQSGESLWSIAHDNHVSYKSLAKWNGMGPKDTLKKGQKIVIWKQASSKSTVRTVFYSVRSGDTISAIASKFKVKTNDIVKWNSLPKGKYLQPGQKLKLYVDVTKVSA</sequence>
<dbReference type="STRING" id="50718.SU60_13900"/>
<dbReference type="SUPFAM" id="SSF54106">
    <property type="entry name" value="LysM domain"/>
    <property type="match status" value="3"/>
</dbReference>
<dbReference type="FunFam" id="1.10.530.10:FF:000004">
    <property type="entry name" value="Membrane-bound lytic murein transglycosylase D"/>
    <property type="match status" value="1"/>
</dbReference>
<keyword evidence="5" id="KW-1185">Reference proteome</keyword>
<keyword evidence="2" id="KW-0732">Signal</keyword>
<dbReference type="InterPro" id="IPR008258">
    <property type="entry name" value="Transglycosylase_SLT_dom_1"/>
</dbReference>
<feature type="chain" id="PRO_5002163475" evidence="2">
    <location>
        <begin position="21"/>
        <end position="527"/>
    </location>
</feature>
<dbReference type="Proteomes" id="UP000031977">
    <property type="component" value="Unassembled WGS sequence"/>
</dbReference>
<dbReference type="InterPro" id="IPR036779">
    <property type="entry name" value="LysM_dom_sf"/>
</dbReference>
<dbReference type="InterPro" id="IPR023346">
    <property type="entry name" value="Lysozyme-like_dom_sf"/>
</dbReference>
<feature type="domain" description="LysM" evidence="3">
    <location>
        <begin position="344"/>
        <end position="387"/>
    </location>
</feature>
<dbReference type="Pfam" id="PF01464">
    <property type="entry name" value="SLT"/>
    <property type="match status" value="1"/>
</dbReference>
<dbReference type="InterPro" id="IPR000189">
    <property type="entry name" value="Transglyc_AS"/>
</dbReference>
<dbReference type="CDD" id="cd00118">
    <property type="entry name" value="LysM"/>
    <property type="match status" value="3"/>
</dbReference>